<dbReference type="InterPro" id="IPR011009">
    <property type="entry name" value="Kinase-like_dom_sf"/>
</dbReference>
<protein>
    <submittedName>
        <fullName evidence="1">Bgt-5046</fullName>
    </submittedName>
</protein>
<reference evidence="1" key="1">
    <citation type="submission" date="2018-07" db="EMBL/GenBank/DDBJ databases">
        <authorList>
            <person name="Quirk P.G."/>
            <person name="Krulwich T.A."/>
        </authorList>
    </citation>
    <scope>NUCLEOTIDE SEQUENCE</scope>
    <source>
        <strain evidence="1">96224</strain>
    </source>
</reference>
<dbReference type="OrthoDB" id="5800476at2759"/>
<dbReference type="AlphaFoldDB" id="A0A381LI37"/>
<dbReference type="SUPFAM" id="SSF56112">
    <property type="entry name" value="Protein kinase-like (PK-like)"/>
    <property type="match status" value="1"/>
</dbReference>
<gene>
    <name evidence="1" type="ORF">BGT96224V2_LOCUS5970</name>
</gene>
<dbReference type="Gene3D" id="3.30.200.20">
    <property type="entry name" value="Phosphorylase Kinase, domain 1"/>
    <property type="match status" value="1"/>
</dbReference>
<dbReference type="EMBL" id="UIGY01000204">
    <property type="protein sequence ID" value="SUZ12751.1"/>
    <property type="molecule type" value="Genomic_DNA"/>
</dbReference>
<accession>A0A381LI37</accession>
<organism evidence="1">
    <name type="scientific">Blumeria graminis f. sp. tritici 96224</name>
    <dbReference type="NCBI Taxonomy" id="1268274"/>
    <lineage>
        <taxon>Eukaryota</taxon>
        <taxon>Fungi</taxon>
        <taxon>Dikarya</taxon>
        <taxon>Ascomycota</taxon>
        <taxon>Pezizomycotina</taxon>
        <taxon>Leotiomycetes</taxon>
        <taxon>Erysiphales</taxon>
        <taxon>Erysiphaceae</taxon>
        <taxon>Blumeria</taxon>
    </lineage>
</organism>
<dbReference type="PANTHER" id="PTHR11909">
    <property type="entry name" value="CASEIN KINASE-RELATED"/>
    <property type="match status" value="1"/>
</dbReference>
<proteinExistence type="predicted"/>
<name>A0A381LI37_BLUGR</name>
<evidence type="ECO:0000313" key="1">
    <source>
        <dbReference type="EMBL" id="SUZ12751.1"/>
    </source>
</evidence>
<sequence>MASSSSNVVGVHYRVGKKIGEGSFGVIFEGTNLLNKHEPRKSDAPQLRDEYRTYKILVGSGIPNVYYFGQEGLHNILVIDLLGPSLEDLFDHCNRRFTTKTVVMVAKQMVSNRTRLVSSNPDIVSSPAFKLSTKKI</sequence>
<dbReference type="InterPro" id="IPR050235">
    <property type="entry name" value="CK1_Ser-Thr_kinase"/>
</dbReference>